<name>A0ACB7YSN1_9ERIC</name>
<dbReference type="EMBL" id="CM037153">
    <property type="protein sequence ID" value="KAH7856560.1"/>
    <property type="molecule type" value="Genomic_DNA"/>
</dbReference>
<dbReference type="Proteomes" id="UP000828048">
    <property type="component" value="Chromosome 3"/>
</dbReference>
<evidence type="ECO:0000313" key="2">
    <source>
        <dbReference type="Proteomes" id="UP000828048"/>
    </source>
</evidence>
<evidence type="ECO:0000313" key="1">
    <source>
        <dbReference type="EMBL" id="KAH7856560.1"/>
    </source>
</evidence>
<sequence>MTQPGKNFELGESSQGRASTSEIPANPLTTDPTEVGDNMGFFLFEVCLYQKDAELDRLLIPVELAMDHFPSLAYRQHDYEETIQITNPCNTSELATVKYDRKEFAFAIGSTWWPRIASLNKLEAKDTIRFYRPLHPERDQHYLVDCVNFISPEIVSLPEFVPENFLFQLELDQVAIIMKSLIVPIEDARKHFSALGIPAETHHVERLYFTNAENEEWRVKILASDRIHTLYTIELEEDFLDQNNLEDGDVIKFYKPVGSSKPRHFLFEVVKGGAAAGDDPAPPETEEGGGGVAAGNDLAPPEAEESGGGRRRGRKWRKFNFGGCFMALKNKGRKEQP</sequence>
<accession>A0ACB7YSN1</accession>
<reference evidence="1 2" key="1">
    <citation type="journal article" date="2021" name="Hortic Res">
        <title>High-quality reference genome and annotation aids understanding of berry development for evergreen blueberry (Vaccinium darrowii).</title>
        <authorList>
            <person name="Yu J."/>
            <person name="Hulse-Kemp A.M."/>
            <person name="Babiker E."/>
            <person name="Staton M."/>
        </authorList>
    </citation>
    <scope>NUCLEOTIDE SEQUENCE [LARGE SCALE GENOMIC DNA]</scope>
    <source>
        <strain evidence="2">cv. NJ 8807/NJ 8810</strain>
        <tissue evidence="1">Young leaf</tissue>
    </source>
</reference>
<comment type="caution">
    <text evidence="1">The sequence shown here is derived from an EMBL/GenBank/DDBJ whole genome shotgun (WGS) entry which is preliminary data.</text>
</comment>
<gene>
    <name evidence="1" type="ORF">Vadar_002787</name>
</gene>
<protein>
    <submittedName>
        <fullName evidence="1">Uncharacterized protein</fullName>
    </submittedName>
</protein>
<organism evidence="1 2">
    <name type="scientific">Vaccinium darrowii</name>
    <dbReference type="NCBI Taxonomy" id="229202"/>
    <lineage>
        <taxon>Eukaryota</taxon>
        <taxon>Viridiplantae</taxon>
        <taxon>Streptophyta</taxon>
        <taxon>Embryophyta</taxon>
        <taxon>Tracheophyta</taxon>
        <taxon>Spermatophyta</taxon>
        <taxon>Magnoliopsida</taxon>
        <taxon>eudicotyledons</taxon>
        <taxon>Gunneridae</taxon>
        <taxon>Pentapetalae</taxon>
        <taxon>asterids</taxon>
        <taxon>Ericales</taxon>
        <taxon>Ericaceae</taxon>
        <taxon>Vaccinioideae</taxon>
        <taxon>Vaccinieae</taxon>
        <taxon>Vaccinium</taxon>
    </lineage>
</organism>
<keyword evidence="2" id="KW-1185">Reference proteome</keyword>
<proteinExistence type="predicted"/>